<evidence type="ECO:0000313" key="3">
    <source>
        <dbReference type="Proteomes" id="UP000054560"/>
    </source>
</evidence>
<dbReference type="SUPFAM" id="SSF50978">
    <property type="entry name" value="WD40 repeat-like"/>
    <property type="match status" value="1"/>
</dbReference>
<keyword evidence="3" id="KW-1185">Reference proteome</keyword>
<dbReference type="RefSeq" id="XP_014155856.1">
    <property type="nucleotide sequence ID" value="XM_014300381.1"/>
</dbReference>
<dbReference type="PROSITE" id="PS50082">
    <property type="entry name" value="WD_REPEATS_2"/>
    <property type="match status" value="1"/>
</dbReference>
<organism evidence="2 3">
    <name type="scientific">Sphaeroforma arctica JP610</name>
    <dbReference type="NCBI Taxonomy" id="667725"/>
    <lineage>
        <taxon>Eukaryota</taxon>
        <taxon>Ichthyosporea</taxon>
        <taxon>Ichthyophonida</taxon>
        <taxon>Sphaeroforma</taxon>
    </lineage>
</organism>
<accession>A0A0L0FZ93</accession>
<gene>
    <name evidence="2" type="ORF">SARC_05746</name>
</gene>
<dbReference type="InterPro" id="IPR052640">
    <property type="entry name" value="Gemin-5"/>
</dbReference>
<dbReference type="EMBL" id="KQ241976">
    <property type="protein sequence ID" value="KNC81954.1"/>
    <property type="molecule type" value="Genomic_DNA"/>
</dbReference>
<dbReference type="Proteomes" id="UP000054560">
    <property type="component" value="Unassembled WGS sequence"/>
</dbReference>
<dbReference type="InterPro" id="IPR001680">
    <property type="entry name" value="WD40_rpt"/>
</dbReference>
<dbReference type="Pfam" id="PF00400">
    <property type="entry name" value="WD40"/>
    <property type="match status" value="1"/>
</dbReference>
<dbReference type="GO" id="GO:0003730">
    <property type="term" value="F:mRNA 3'-UTR binding"/>
    <property type="evidence" value="ECO:0007669"/>
    <property type="project" value="TreeGrafter"/>
</dbReference>
<dbReference type="GO" id="GO:0032797">
    <property type="term" value="C:SMN complex"/>
    <property type="evidence" value="ECO:0007669"/>
    <property type="project" value="TreeGrafter"/>
</dbReference>
<dbReference type="PANTHER" id="PTHR46362:SF1">
    <property type="entry name" value="GEM-ASSOCIATED PROTEIN 5"/>
    <property type="match status" value="1"/>
</dbReference>
<protein>
    <submittedName>
        <fullName evidence="2">Uncharacterized protein</fullName>
    </submittedName>
</protein>
<evidence type="ECO:0000256" key="1">
    <source>
        <dbReference type="PROSITE-ProRule" id="PRU00221"/>
    </source>
</evidence>
<dbReference type="InterPro" id="IPR015943">
    <property type="entry name" value="WD40/YVTN_repeat-like_dom_sf"/>
</dbReference>
<keyword evidence="1" id="KW-0853">WD repeat</keyword>
<feature type="repeat" description="WD" evidence="1">
    <location>
        <begin position="93"/>
        <end position="137"/>
    </location>
</feature>
<proteinExistence type="predicted"/>
<evidence type="ECO:0000313" key="2">
    <source>
        <dbReference type="EMBL" id="KNC81954.1"/>
    </source>
</evidence>
<reference evidence="2 3" key="1">
    <citation type="submission" date="2011-02" db="EMBL/GenBank/DDBJ databases">
        <title>The Genome Sequence of Sphaeroforma arctica JP610.</title>
        <authorList>
            <consortium name="The Broad Institute Genome Sequencing Platform"/>
            <person name="Russ C."/>
            <person name="Cuomo C."/>
            <person name="Young S.K."/>
            <person name="Zeng Q."/>
            <person name="Gargeya S."/>
            <person name="Alvarado L."/>
            <person name="Berlin A."/>
            <person name="Chapman S.B."/>
            <person name="Chen Z."/>
            <person name="Freedman E."/>
            <person name="Gellesch M."/>
            <person name="Goldberg J."/>
            <person name="Griggs A."/>
            <person name="Gujja S."/>
            <person name="Heilman E."/>
            <person name="Heiman D."/>
            <person name="Howarth C."/>
            <person name="Mehta T."/>
            <person name="Neiman D."/>
            <person name="Pearson M."/>
            <person name="Roberts A."/>
            <person name="Saif S."/>
            <person name="Shea T."/>
            <person name="Shenoy N."/>
            <person name="Sisk P."/>
            <person name="Stolte C."/>
            <person name="Sykes S."/>
            <person name="White J."/>
            <person name="Yandava C."/>
            <person name="Burger G."/>
            <person name="Gray M.W."/>
            <person name="Holland P.W.H."/>
            <person name="King N."/>
            <person name="Lang F.B.F."/>
            <person name="Roger A.J."/>
            <person name="Ruiz-Trillo I."/>
            <person name="Haas B."/>
            <person name="Nusbaum C."/>
            <person name="Birren B."/>
        </authorList>
    </citation>
    <scope>NUCLEOTIDE SEQUENCE [LARGE SCALE GENOMIC DNA]</scope>
    <source>
        <strain evidence="2 3">JP610</strain>
    </source>
</reference>
<dbReference type="PROSITE" id="PS50294">
    <property type="entry name" value="WD_REPEATS_REGION"/>
    <property type="match status" value="1"/>
</dbReference>
<dbReference type="OrthoDB" id="3238562at2759"/>
<dbReference type="GeneID" id="25906250"/>
<dbReference type="GO" id="GO:0005634">
    <property type="term" value="C:nucleus"/>
    <property type="evidence" value="ECO:0007669"/>
    <property type="project" value="TreeGrafter"/>
</dbReference>
<dbReference type="SMART" id="SM00320">
    <property type="entry name" value="WD40"/>
    <property type="match status" value="3"/>
</dbReference>
<dbReference type="Gene3D" id="2.130.10.10">
    <property type="entry name" value="YVTN repeat-like/Quinoprotein amine dehydrogenase"/>
    <property type="match status" value="1"/>
</dbReference>
<dbReference type="STRING" id="667725.A0A0L0FZ93"/>
<dbReference type="InterPro" id="IPR036322">
    <property type="entry name" value="WD40_repeat_dom_sf"/>
</dbReference>
<dbReference type="GO" id="GO:0000387">
    <property type="term" value="P:spliceosomal snRNP assembly"/>
    <property type="evidence" value="ECO:0007669"/>
    <property type="project" value="TreeGrafter"/>
</dbReference>
<name>A0A0L0FZ93_9EUKA</name>
<dbReference type="PANTHER" id="PTHR46362">
    <property type="entry name" value="GEM-ASSOCIATED PROTEIN 5"/>
    <property type="match status" value="1"/>
</dbReference>
<dbReference type="AlphaFoldDB" id="A0A0L0FZ93"/>
<sequence>MRDVTLPPSPNWYGPQVMAGDRWSTIFAYCSKSQVVLMDANSTVSTVSSDIYATSQSQTGMGYGSHTQISSSLGVNSDIDEQPQIRPRMIATLSGHSDRVACLDFNPHPHTHTLLASGSEDKHVYIWNTQLSMCVHTYTRVCDSGVVAVAWSAFDSAELLALDQTGTLVLIHVESSAFDINSSTNVLSKPTTHVGNMSGPMHMNSNSVSSIYTNTISKSASASANSGIHTVCKKSGAATCMAVSRNAAMPTLVAVGYKKGSVVVYNTAKGCVMHRLSGHVDEIQSLSWKWRYVCF</sequence>